<evidence type="ECO:0008006" key="5">
    <source>
        <dbReference type="Google" id="ProtNLM"/>
    </source>
</evidence>
<dbReference type="Pfam" id="PF05811">
    <property type="entry name" value="DUF842"/>
    <property type="match status" value="1"/>
</dbReference>
<accession>A0A0D3HK80</accession>
<evidence type="ECO:0000256" key="1">
    <source>
        <dbReference type="ARBA" id="ARBA00009952"/>
    </source>
</evidence>
<organism evidence="3">
    <name type="scientific">Oryza barthii</name>
    <dbReference type="NCBI Taxonomy" id="65489"/>
    <lineage>
        <taxon>Eukaryota</taxon>
        <taxon>Viridiplantae</taxon>
        <taxon>Streptophyta</taxon>
        <taxon>Embryophyta</taxon>
        <taxon>Tracheophyta</taxon>
        <taxon>Spermatophyta</taxon>
        <taxon>Magnoliopsida</taxon>
        <taxon>Liliopsida</taxon>
        <taxon>Poales</taxon>
        <taxon>Poaceae</taxon>
        <taxon>BOP clade</taxon>
        <taxon>Oryzoideae</taxon>
        <taxon>Oryzeae</taxon>
        <taxon>Oryzinae</taxon>
        <taxon>Oryza</taxon>
    </lineage>
</organism>
<feature type="compositionally biased region" description="Low complexity" evidence="2">
    <location>
        <begin position="40"/>
        <end position="60"/>
    </location>
</feature>
<reference evidence="3" key="1">
    <citation type="journal article" date="2009" name="Rice">
        <title>De Novo Next Generation Sequencing of Plant Genomes.</title>
        <authorList>
            <person name="Rounsley S."/>
            <person name="Marri P.R."/>
            <person name="Yu Y."/>
            <person name="He R."/>
            <person name="Sisneros N."/>
            <person name="Goicoechea J.L."/>
            <person name="Lee S.J."/>
            <person name="Angelova A."/>
            <person name="Kudrna D."/>
            <person name="Luo M."/>
            <person name="Affourtit J."/>
            <person name="Desany B."/>
            <person name="Knight J."/>
            <person name="Niazi F."/>
            <person name="Egholm M."/>
            <person name="Wing R.A."/>
        </authorList>
    </citation>
    <scope>NUCLEOTIDE SEQUENCE [LARGE SCALE GENOMIC DNA]</scope>
    <source>
        <strain evidence="3">cv. IRGC 105608</strain>
    </source>
</reference>
<evidence type="ECO:0000313" key="3">
    <source>
        <dbReference type="EnsemblPlants" id="OBART11G08570.1"/>
    </source>
</evidence>
<dbReference type="Proteomes" id="UP000026960">
    <property type="component" value="Chromosome 11"/>
</dbReference>
<comment type="similarity">
    <text evidence="1">Belongs to the FAM136 family.</text>
</comment>
<dbReference type="HOGENOM" id="CLU_110442_0_0_1"/>
<protein>
    <recommendedName>
        <fullName evidence="5">Protein FAM136A</fullName>
    </recommendedName>
</protein>
<evidence type="ECO:0000313" key="4">
    <source>
        <dbReference type="Proteomes" id="UP000026960"/>
    </source>
</evidence>
<dbReference type="InterPro" id="IPR008560">
    <property type="entry name" value="DUF842_euk"/>
</dbReference>
<evidence type="ECO:0000256" key="2">
    <source>
        <dbReference type="SAM" id="MobiDB-lite"/>
    </source>
</evidence>
<dbReference type="EnsemblPlants" id="OBART11G08570.1">
    <property type="protein sequence ID" value="OBART11G08570.1"/>
    <property type="gene ID" value="OBART11G08570"/>
</dbReference>
<dbReference type="eggNOG" id="KOG3377">
    <property type="taxonomic scope" value="Eukaryota"/>
</dbReference>
<proteinExistence type="inferred from homology"/>
<dbReference type="Gramene" id="OBART11G08570.1">
    <property type="protein sequence ID" value="OBART11G08570.1"/>
    <property type="gene ID" value="OBART11G08570"/>
</dbReference>
<dbReference type="AlphaFoldDB" id="A0A0D3HK80"/>
<sequence>MDLFRLQNPSPFPRPLNPSPIFSTSLALSPSSPRKKTRARLASPRLASPPAATVSAASCPQPRNPRRESSMDQAGSMEERVITERIRRKLEEVNAAAQKHLAGVQDHVNFTMQQAYFKCAYECFDRRRSQEGINNCVENCSVPVLTANNVVETEMAKFQERLNRSLMVCQDKFEAAKLQKMKTHATEELEACVNRSIDDSIRVLPHLVDQIKSTLSMN</sequence>
<feature type="region of interest" description="Disordered" evidence="2">
    <location>
        <begin position="1"/>
        <end position="79"/>
    </location>
</feature>
<dbReference type="PaxDb" id="65489-OBART11G08570.1"/>
<keyword evidence="4" id="KW-1185">Reference proteome</keyword>
<dbReference type="GO" id="GO:0005737">
    <property type="term" value="C:cytoplasm"/>
    <property type="evidence" value="ECO:0007669"/>
    <property type="project" value="TreeGrafter"/>
</dbReference>
<feature type="compositionally biased region" description="Polar residues" evidence="2">
    <location>
        <begin position="21"/>
        <end position="32"/>
    </location>
</feature>
<dbReference type="PANTHER" id="PTHR21096">
    <property type="entry name" value="PROTEIN FAM136A"/>
    <property type="match status" value="1"/>
</dbReference>
<name>A0A0D3HK80_9ORYZ</name>
<dbReference type="PANTHER" id="PTHR21096:SF0">
    <property type="entry name" value="PROTEIN FAM136A"/>
    <property type="match status" value="1"/>
</dbReference>
<reference evidence="3" key="2">
    <citation type="submission" date="2015-03" db="UniProtKB">
        <authorList>
            <consortium name="EnsemblPlants"/>
        </authorList>
    </citation>
    <scope>IDENTIFICATION</scope>
</reference>
<dbReference type="STRING" id="65489.A0A0D3HK80"/>